<name>A0A8S0PZX4_OLEEU</name>
<dbReference type="GO" id="GO:0007165">
    <property type="term" value="P:signal transduction"/>
    <property type="evidence" value="ECO:0007669"/>
    <property type="project" value="TreeGrafter"/>
</dbReference>
<dbReference type="PROSITE" id="PS50011">
    <property type="entry name" value="PROTEIN_KINASE_DOM"/>
    <property type="match status" value="1"/>
</dbReference>
<dbReference type="Proteomes" id="UP000594638">
    <property type="component" value="Unassembled WGS sequence"/>
</dbReference>
<feature type="non-terminal residue" evidence="2">
    <location>
        <position position="1"/>
    </location>
</feature>
<protein>
    <submittedName>
        <fullName evidence="2">Mitogen-activated kinase kinase kinase YODA-like</fullName>
    </submittedName>
</protein>
<dbReference type="Pfam" id="PF00069">
    <property type="entry name" value="Pkinase"/>
    <property type="match status" value="1"/>
</dbReference>
<feature type="domain" description="Protein kinase" evidence="1">
    <location>
        <begin position="1"/>
        <end position="117"/>
    </location>
</feature>
<reference evidence="2 3" key="1">
    <citation type="submission" date="2019-12" db="EMBL/GenBank/DDBJ databases">
        <authorList>
            <person name="Alioto T."/>
            <person name="Alioto T."/>
            <person name="Gomez Garrido J."/>
        </authorList>
    </citation>
    <scope>NUCLEOTIDE SEQUENCE [LARGE SCALE GENOMIC DNA]</scope>
</reference>
<dbReference type="InterPro" id="IPR011009">
    <property type="entry name" value="Kinase-like_dom_sf"/>
</dbReference>
<dbReference type="OrthoDB" id="912997at2759"/>
<dbReference type="InterPro" id="IPR000719">
    <property type="entry name" value="Prot_kinase_dom"/>
</dbReference>
<evidence type="ECO:0000313" key="3">
    <source>
        <dbReference type="Proteomes" id="UP000594638"/>
    </source>
</evidence>
<keyword evidence="2" id="KW-0808">Transferase</keyword>
<proteinExistence type="predicted"/>
<gene>
    <name evidence="2" type="ORF">OLEA9_A118740</name>
</gene>
<sequence>SFERQCDTVVEEPEFLRLGRKSAILAPEVLVDNVQEFLFDIWAFGCIVIEILTGKPLWDGEKESITEDILSKVKEGHELPKVPSEISKEARDFVKGCFVSKPMFRLTVEMLLNHPFLEGLDDDEDEAKEIEE</sequence>
<dbReference type="InterPro" id="IPR052751">
    <property type="entry name" value="Plant_MAPKKK"/>
</dbReference>
<keyword evidence="2" id="KW-0418">Kinase</keyword>
<organism evidence="2 3">
    <name type="scientific">Olea europaea subsp. europaea</name>
    <dbReference type="NCBI Taxonomy" id="158383"/>
    <lineage>
        <taxon>Eukaryota</taxon>
        <taxon>Viridiplantae</taxon>
        <taxon>Streptophyta</taxon>
        <taxon>Embryophyta</taxon>
        <taxon>Tracheophyta</taxon>
        <taxon>Spermatophyta</taxon>
        <taxon>Magnoliopsida</taxon>
        <taxon>eudicotyledons</taxon>
        <taxon>Gunneridae</taxon>
        <taxon>Pentapetalae</taxon>
        <taxon>asterids</taxon>
        <taxon>lamiids</taxon>
        <taxon>Lamiales</taxon>
        <taxon>Oleaceae</taxon>
        <taxon>Oleeae</taxon>
        <taxon>Olea</taxon>
    </lineage>
</organism>
<dbReference type="EMBL" id="CACTIH010000443">
    <property type="protein sequence ID" value="CAA2960742.1"/>
    <property type="molecule type" value="Genomic_DNA"/>
</dbReference>
<dbReference type="PANTHER" id="PTHR48011:SF56">
    <property type="entry name" value="PROTEIN KINASE DOMAIN-CONTAINING PROTEIN"/>
    <property type="match status" value="1"/>
</dbReference>
<dbReference type="Gene3D" id="1.10.510.10">
    <property type="entry name" value="Transferase(Phosphotransferase) domain 1"/>
    <property type="match status" value="1"/>
</dbReference>
<dbReference type="SUPFAM" id="SSF56112">
    <property type="entry name" value="Protein kinase-like (PK-like)"/>
    <property type="match status" value="1"/>
</dbReference>
<evidence type="ECO:0000259" key="1">
    <source>
        <dbReference type="PROSITE" id="PS50011"/>
    </source>
</evidence>
<evidence type="ECO:0000313" key="2">
    <source>
        <dbReference type="EMBL" id="CAA2960742.1"/>
    </source>
</evidence>
<dbReference type="AlphaFoldDB" id="A0A8S0PZX4"/>
<keyword evidence="3" id="KW-1185">Reference proteome</keyword>
<dbReference type="PANTHER" id="PTHR48011">
    <property type="entry name" value="CCR4-NOT TRANSCRIPTIONAL COMPLEX SUBUNIT CAF120-RELATED"/>
    <property type="match status" value="1"/>
</dbReference>
<comment type="caution">
    <text evidence="2">The sequence shown here is derived from an EMBL/GenBank/DDBJ whole genome shotgun (WGS) entry which is preliminary data.</text>
</comment>
<accession>A0A8S0PZX4</accession>
<dbReference type="GO" id="GO:0005524">
    <property type="term" value="F:ATP binding"/>
    <property type="evidence" value="ECO:0007669"/>
    <property type="project" value="InterPro"/>
</dbReference>
<dbReference type="GO" id="GO:0004672">
    <property type="term" value="F:protein kinase activity"/>
    <property type="evidence" value="ECO:0007669"/>
    <property type="project" value="InterPro"/>
</dbReference>
<dbReference type="Gramene" id="OE9A118740T1">
    <property type="protein sequence ID" value="OE9A118740C1"/>
    <property type="gene ID" value="OE9A118740"/>
</dbReference>